<organism evidence="1 2">
    <name type="scientific">Heliorestis convoluta</name>
    <dbReference type="NCBI Taxonomy" id="356322"/>
    <lineage>
        <taxon>Bacteria</taxon>
        <taxon>Bacillati</taxon>
        <taxon>Bacillota</taxon>
        <taxon>Clostridia</taxon>
        <taxon>Eubacteriales</taxon>
        <taxon>Heliobacteriaceae</taxon>
        <taxon>Heliorestis</taxon>
    </lineage>
</organism>
<proteinExistence type="predicted"/>
<evidence type="ECO:0000313" key="2">
    <source>
        <dbReference type="Proteomes" id="UP000366051"/>
    </source>
</evidence>
<dbReference type="EMBL" id="CP045875">
    <property type="protein sequence ID" value="QGG46791.1"/>
    <property type="molecule type" value="Genomic_DNA"/>
</dbReference>
<gene>
    <name evidence="1" type="ORF">FTV88_0612</name>
</gene>
<dbReference type="KEGG" id="hcv:FTV88_0612"/>
<dbReference type="AlphaFoldDB" id="A0A5Q2MY18"/>
<sequence length="38" mass="4463">MPADLIVHNSHQNLTKQLTSHIFAVTWKERAYSYHHTS</sequence>
<accession>A0A5Q2MY18</accession>
<evidence type="ECO:0000313" key="1">
    <source>
        <dbReference type="EMBL" id="QGG46791.1"/>
    </source>
</evidence>
<protein>
    <submittedName>
        <fullName evidence="1">Uncharacterized protein</fullName>
    </submittedName>
</protein>
<name>A0A5Q2MY18_9FIRM</name>
<reference evidence="2" key="1">
    <citation type="submission" date="2019-11" db="EMBL/GenBank/DDBJ databases">
        <title>Genome sequence of Heliorestis convoluta strain HH, an alkaliphilic and minimalistic phototrophic bacterium from a soda lake in Egypt.</title>
        <authorList>
            <person name="Dewey E.D."/>
            <person name="Stokes L.M."/>
            <person name="Burchell B.M."/>
            <person name="Shaffer K.N."/>
            <person name="Huntington A.M."/>
            <person name="Baker J.M."/>
            <person name="Nadendla S."/>
            <person name="Giglio M.G."/>
            <person name="Touchman J.W."/>
            <person name="Blankenship R.E."/>
            <person name="Madigan M.T."/>
            <person name="Sattley W.M."/>
        </authorList>
    </citation>
    <scope>NUCLEOTIDE SEQUENCE [LARGE SCALE GENOMIC DNA]</scope>
    <source>
        <strain evidence="2">HH</strain>
    </source>
</reference>
<dbReference type="Proteomes" id="UP000366051">
    <property type="component" value="Chromosome"/>
</dbReference>
<keyword evidence="2" id="KW-1185">Reference proteome</keyword>